<dbReference type="OrthoDB" id="9775607at2"/>
<dbReference type="NCBIfam" id="NF006689">
    <property type="entry name" value="PRK09237.1"/>
    <property type="match status" value="1"/>
</dbReference>
<keyword evidence="1" id="KW-0862">Zinc</keyword>
<feature type="binding site" evidence="1">
    <location>
        <position position="193"/>
    </location>
    <ligand>
        <name>Zn(2+)</name>
        <dbReference type="ChEBI" id="CHEBI:29105"/>
        <label>2</label>
    </ligand>
</feature>
<evidence type="ECO:0000256" key="2">
    <source>
        <dbReference type="PIRSR" id="PIRSR039004-2"/>
    </source>
</evidence>
<dbReference type="InterPro" id="IPR011059">
    <property type="entry name" value="Metal-dep_hydrolase_composite"/>
</dbReference>
<proteinExistence type="predicted"/>
<keyword evidence="5" id="KW-1185">Reference proteome</keyword>
<dbReference type="GO" id="GO:0046872">
    <property type="term" value="F:metal ion binding"/>
    <property type="evidence" value="ECO:0007669"/>
    <property type="project" value="UniProtKB-KW"/>
</dbReference>
<dbReference type="Proteomes" id="UP000192660">
    <property type="component" value="Unassembled WGS sequence"/>
</dbReference>
<sequence length="397" mass="43043">MVDLVIRGARVLSPANGLDVVTDVSVTGTQIDDVGPFEPGKTARQEIDGRGYLLSPGFIDFHVHGFAYFTDYGTYPDDVGVRSGVTTVVDQGSAGYLTFPAFHEFMVKHSATRVLSYLNIGAVGTIKGSMLPALHGPDTVDVGAVVELIAKYPQIIKGIKTHAEMGGVARWGFRVLQKAKEAAKRAGVPCYVHTGKLIPAEGFQLPDPDTILPQALEYLEPGDILTHCFTGHPGGIVKTTGEVHEAVRHATQNGVYLDVGYGEHFSFDIAQKVLDQGVMPYLVSSDVHALFNRPHSLQATYGLFSALSHLMALGIPLNDLIAMVTDHPAKILGLDQELGRIEPGYQADLTLFRLESGSFTFRDRFGVSVSAQTRLVPELTIRQGVRYPVQVMEESEV</sequence>
<keyword evidence="1" id="KW-0479">Metal-binding</keyword>
<organism evidence="4 5">
    <name type="scientific">Sulfobacillus thermosulfidooxidans (strain DSM 9293 / VKM B-1269 / AT-1)</name>
    <dbReference type="NCBI Taxonomy" id="929705"/>
    <lineage>
        <taxon>Bacteria</taxon>
        <taxon>Bacillati</taxon>
        <taxon>Bacillota</taxon>
        <taxon>Clostridia</taxon>
        <taxon>Eubacteriales</taxon>
        <taxon>Clostridiales Family XVII. Incertae Sedis</taxon>
        <taxon>Sulfobacillus</taxon>
    </lineage>
</organism>
<dbReference type="InterPro" id="IPR020043">
    <property type="entry name" value="Deacetylase_Atu3266-like"/>
</dbReference>
<dbReference type="InterPro" id="IPR006680">
    <property type="entry name" value="Amidohydro-rel"/>
</dbReference>
<evidence type="ECO:0000256" key="1">
    <source>
        <dbReference type="PIRSR" id="PIRSR039004-1"/>
    </source>
</evidence>
<name>A0A1W1WBM0_SULTA</name>
<reference evidence="5" key="1">
    <citation type="submission" date="2017-04" db="EMBL/GenBank/DDBJ databases">
        <authorList>
            <person name="Varghese N."/>
            <person name="Submissions S."/>
        </authorList>
    </citation>
    <scope>NUCLEOTIDE SEQUENCE [LARGE SCALE GENOMIC DNA]</scope>
    <source>
        <strain evidence="5">DSM 9293</strain>
    </source>
</reference>
<accession>A0A1W1WBM0</accession>
<dbReference type="PIRSF" id="PIRSF039004">
    <property type="entry name" value="ADE_EF_0837"/>
    <property type="match status" value="1"/>
</dbReference>
<dbReference type="AlphaFoldDB" id="A0A1W1WBM0"/>
<feature type="binding site" evidence="1">
    <location>
        <position position="62"/>
    </location>
    <ligand>
        <name>Zn(2+)</name>
        <dbReference type="ChEBI" id="CHEBI:29105"/>
        <label>1</label>
    </ligand>
</feature>
<dbReference type="Pfam" id="PF01979">
    <property type="entry name" value="Amidohydro_1"/>
    <property type="match status" value="1"/>
</dbReference>
<dbReference type="PANTHER" id="PTHR42717:SF1">
    <property type="entry name" value="IMIDAZOLONEPROPIONASE AND RELATED AMIDOHYDROLASES"/>
    <property type="match status" value="1"/>
</dbReference>
<dbReference type="GO" id="GO:0019213">
    <property type="term" value="F:deacetylase activity"/>
    <property type="evidence" value="ECO:0007669"/>
    <property type="project" value="InterPro"/>
</dbReference>
<dbReference type="STRING" id="28034.BFX07_10050"/>
<feature type="modified residue" description="N6-carboxylysine" evidence="2">
    <location>
        <position position="160"/>
    </location>
</feature>
<dbReference type="GO" id="GO:0016810">
    <property type="term" value="F:hydrolase activity, acting on carbon-nitrogen (but not peptide) bonds"/>
    <property type="evidence" value="ECO:0007669"/>
    <property type="project" value="InterPro"/>
</dbReference>
<evidence type="ECO:0000313" key="4">
    <source>
        <dbReference type="EMBL" id="SMC03686.1"/>
    </source>
</evidence>
<dbReference type="Gene3D" id="2.30.40.10">
    <property type="entry name" value="Urease, subunit C, domain 1"/>
    <property type="match status" value="1"/>
</dbReference>
<feature type="domain" description="Amidohydrolase-related" evidence="3">
    <location>
        <begin position="54"/>
        <end position="354"/>
    </location>
</feature>
<dbReference type="SUPFAM" id="SSF51556">
    <property type="entry name" value="Metallo-dependent hydrolases"/>
    <property type="match status" value="1"/>
</dbReference>
<feature type="binding site" description="via carbamate group" evidence="1">
    <location>
        <position position="160"/>
    </location>
    <ligand>
        <name>Zn(2+)</name>
        <dbReference type="ChEBI" id="CHEBI:29105"/>
        <label>1</label>
    </ligand>
</feature>
<dbReference type="EMBL" id="FWWY01000001">
    <property type="protein sequence ID" value="SMC03686.1"/>
    <property type="molecule type" value="Genomic_DNA"/>
</dbReference>
<evidence type="ECO:0000259" key="3">
    <source>
        <dbReference type="Pfam" id="PF01979"/>
    </source>
</evidence>
<protein>
    <submittedName>
        <fullName evidence="4">Dihydroorotase</fullName>
    </submittedName>
</protein>
<dbReference type="RefSeq" id="WP_084661002.1">
    <property type="nucleotide sequence ID" value="NZ_FWWY01000001.1"/>
</dbReference>
<dbReference type="InterPro" id="IPR032466">
    <property type="entry name" value="Metal_Hydrolase"/>
</dbReference>
<dbReference type="SUPFAM" id="SSF51338">
    <property type="entry name" value="Composite domain of metallo-dependent hydrolases"/>
    <property type="match status" value="1"/>
</dbReference>
<feature type="binding site" evidence="1">
    <location>
        <position position="64"/>
    </location>
    <ligand>
        <name>Zn(2+)</name>
        <dbReference type="ChEBI" id="CHEBI:29105"/>
        <label>1</label>
    </ligand>
</feature>
<feature type="binding site" evidence="1">
    <location>
        <position position="227"/>
    </location>
    <ligand>
        <name>Zn(2+)</name>
        <dbReference type="ChEBI" id="CHEBI:29105"/>
        <label>2</label>
    </ligand>
</feature>
<feature type="binding site" description="via carbamate group" evidence="1">
    <location>
        <position position="160"/>
    </location>
    <ligand>
        <name>Zn(2+)</name>
        <dbReference type="ChEBI" id="CHEBI:29105"/>
        <label>2</label>
    </ligand>
</feature>
<dbReference type="Gene3D" id="3.20.20.140">
    <property type="entry name" value="Metal-dependent hydrolases"/>
    <property type="match status" value="1"/>
</dbReference>
<gene>
    <name evidence="4" type="ORF">SAMN00768000_1216</name>
</gene>
<dbReference type="PANTHER" id="PTHR42717">
    <property type="entry name" value="DIHYDROOROTASE-RELATED"/>
    <property type="match status" value="1"/>
</dbReference>
<evidence type="ECO:0000313" key="5">
    <source>
        <dbReference type="Proteomes" id="UP000192660"/>
    </source>
</evidence>
<feature type="binding site" evidence="1">
    <location>
        <position position="286"/>
    </location>
    <ligand>
        <name>Zn(2+)</name>
        <dbReference type="ChEBI" id="CHEBI:29105"/>
        <label>1</label>
    </ligand>
</feature>